<dbReference type="GeneID" id="72185945"/>
<dbReference type="AlphaFoldDB" id="A0A8U0HQX4"/>
<evidence type="ECO:0000313" key="3">
    <source>
        <dbReference type="Proteomes" id="UP000830729"/>
    </source>
</evidence>
<dbReference type="RefSeq" id="WP_248649334.1">
    <property type="nucleotide sequence ID" value="NZ_CP096659.1"/>
</dbReference>
<feature type="domain" description="Calcineurin-like phosphoesterase" evidence="1">
    <location>
        <begin position="18"/>
        <end position="108"/>
    </location>
</feature>
<gene>
    <name evidence="2" type="ORF">M0R89_12060</name>
</gene>
<sequence length="236" mass="25151">MDAQFRDRAVYLPAEDALVVADLHVGRDAASAVELPLGERTDLTDRLADLLAAFDPATVVVAGDLLHAFDRVPAGVAETVAALRETVADAGADLVVVRGNHDAMLDAVSDELAADSGRVSTPDEFRVGDTLVVHGHAAPEASADRYVVGHDHPAIEIEGSRHPCLLYGPGTYRGGDVLMVPAFNRLAPGTTVNGMRARDFQSPVVRDADALRPVVWDADRGETLSFPPLGEFRRML</sequence>
<dbReference type="SUPFAM" id="SSF56300">
    <property type="entry name" value="Metallo-dependent phosphatases"/>
    <property type="match status" value="1"/>
</dbReference>
<keyword evidence="3" id="KW-1185">Reference proteome</keyword>
<organism evidence="2 3">
    <name type="scientific">Halorussus limi</name>
    <dbReference type="NCBI Taxonomy" id="2938695"/>
    <lineage>
        <taxon>Archaea</taxon>
        <taxon>Methanobacteriati</taxon>
        <taxon>Methanobacteriota</taxon>
        <taxon>Stenosarchaea group</taxon>
        <taxon>Halobacteria</taxon>
        <taxon>Halobacteriales</taxon>
        <taxon>Haladaptataceae</taxon>
        <taxon>Halorussus</taxon>
    </lineage>
</organism>
<dbReference type="PANTHER" id="PTHR39323">
    <property type="entry name" value="BLR1149 PROTEIN"/>
    <property type="match status" value="1"/>
</dbReference>
<dbReference type="PIRSF" id="PIRSF000887">
    <property type="entry name" value="Pesterase_MJ0037"/>
    <property type="match status" value="1"/>
</dbReference>
<dbReference type="CDD" id="cd07391">
    <property type="entry name" value="MPP_PF1019"/>
    <property type="match status" value="1"/>
</dbReference>
<dbReference type="Pfam" id="PF00149">
    <property type="entry name" value="Metallophos"/>
    <property type="match status" value="1"/>
</dbReference>
<evidence type="ECO:0000259" key="1">
    <source>
        <dbReference type="Pfam" id="PF00149"/>
    </source>
</evidence>
<name>A0A8U0HQX4_9EURY</name>
<dbReference type="Proteomes" id="UP000830729">
    <property type="component" value="Chromosome"/>
</dbReference>
<proteinExistence type="predicted"/>
<protein>
    <submittedName>
        <fullName evidence="2">Metallophosphoesterase</fullName>
    </submittedName>
</protein>
<dbReference type="InterPro" id="IPR024173">
    <property type="entry name" value="Pesterase_MJ0037-like"/>
</dbReference>
<reference evidence="2 3" key="1">
    <citation type="submission" date="2022-04" db="EMBL/GenBank/DDBJ databases">
        <title>Diverse halophilic archaea isolated from saline environments.</title>
        <authorList>
            <person name="Cui H.-L."/>
        </authorList>
    </citation>
    <scope>NUCLEOTIDE SEQUENCE [LARGE SCALE GENOMIC DNA]</scope>
    <source>
        <strain evidence="2 3">XZYJT49</strain>
    </source>
</reference>
<dbReference type="InterPro" id="IPR029052">
    <property type="entry name" value="Metallo-depent_PP-like"/>
</dbReference>
<dbReference type="GO" id="GO:0016787">
    <property type="term" value="F:hydrolase activity"/>
    <property type="evidence" value="ECO:0007669"/>
    <property type="project" value="InterPro"/>
</dbReference>
<dbReference type="Gene3D" id="3.60.21.10">
    <property type="match status" value="1"/>
</dbReference>
<accession>A0A8U0HQX4</accession>
<dbReference type="KEGG" id="halx:M0R89_12060"/>
<dbReference type="EMBL" id="CP096659">
    <property type="protein sequence ID" value="UPV73278.1"/>
    <property type="molecule type" value="Genomic_DNA"/>
</dbReference>
<dbReference type="InterPro" id="IPR004843">
    <property type="entry name" value="Calcineurin-like_PHP"/>
</dbReference>
<evidence type="ECO:0000313" key="2">
    <source>
        <dbReference type="EMBL" id="UPV73278.1"/>
    </source>
</evidence>
<dbReference type="PANTHER" id="PTHR39323:SF1">
    <property type="entry name" value="BLR1149 PROTEIN"/>
    <property type="match status" value="1"/>
</dbReference>